<dbReference type="InterPro" id="IPR018073">
    <property type="entry name" value="Prot_inh_cystat_CS"/>
</dbReference>
<keyword evidence="3" id="KW-0732">Signal</keyword>
<dbReference type="SMART" id="SM00043">
    <property type="entry name" value="CY"/>
    <property type="match status" value="1"/>
</dbReference>
<dbReference type="EMBL" id="OU503047">
    <property type="protein sequence ID" value="CAI9773174.1"/>
    <property type="molecule type" value="Genomic_DNA"/>
</dbReference>
<evidence type="ECO:0000259" key="4">
    <source>
        <dbReference type="SMART" id="SM00043"/>
    </source>
</evidence>
<feature type="domain" description="Cystatin" evidence="4">
    <location>
        <begin position="34"/>
        <end position="123"/>
    </location>
</feature>
<name>A0AAD1ZPI1_9LAMI</name>
<dbReference type="Gene3D" id="3.10.450.10">
    <property type="match status" value="1"/>
</dbReference>
<keyword evidence="1" id="KW-0646">Protease inhibitor</keyword>
<dbReference type="AlphaFoldDB" id="A0AAD1ZPI1"/>
<evidence type="ECO:0000313" key="5">
    <source>
        <dbReference type="EMBL" id="CAI9773174.1"/>
    </source>
</evidence>
<accession>A0AAD1ZPI1</accession>
<keyword evidence="2" id="KW-0789">Thiol protease inhibitor</keyword>
<dbReference type="PANTHER" id="PTHR47364">
    <property type="entry name" value="CYSTEINE PROTEINASE INHIBITOR 5"/>
    <property type="match status" value="1"/>
</dbReference>
<dbReference type="GO" id="GO:0004869">
    <property type="term" value="F:cysteine-type endopeptidase inhibitor activity"/>
    <property type="evidence" value="ECO:0007669"/>
    <property type="project" value="UniProtKB-KW"/>
</dbReference>
<keyword evidence="6" id="KW-1185">Reference proteome</keyword>
<evidence type="ECO:0000256" key="3">
    <source>
        <dbReference type="SAM" id="SignalP"/>
    </source>
</evidence>
<dbReference type="SUPFAM" id="SSF54403">
    <property type="entry name" value="Cystatin/monellin"/>
    <property type="match status" value="1"/>
</dbReference>
<protein>
    <recommendedName>
        <fullName evidence="4">Cystatin domain-containing protein</fullName>
    </recommendedName>
</protein>
<reference evidence="5" key="1">
    <citation type="submission" date="2023-05" db="EMBL/GenBank/DDBJ databases">
        <authorList>
            <person name="Huff M."/>
        </authorList>
    </citation>
    <scope>NUCLEOTIDE SEQUENCE</scope>
</reference>
<sequence length="125" mass="13374">MALNSRSLSLIILPILVASISIEVSAAAGGGRGPILGGYEPIDNPNDPTVIEIAKFAVAEHNKEAKSNLKFQKVVKGESQVVAGINYRLVISAVDGAAVQNYLAVVYEKPWQNFKNLTSFEKFSG</sequence>
<feature type="chain" id="PRO_5042003212" description="Cystatin domain-containing protein" evidence="3">
    <location>
        <begin position="27"/>
        <end position="125"/>
    </location>
</feature>
<feature type="signal peptide" evidence="3">
    <location>
        <begin position="1"/>
        <end position="26"/>
    </location>
</feature>
<evidence type="ECO:0000256" key="1">
    <source>
        <dbReference type="ARBA" id="ARBA00022690"/>
    </source>
</evidence>
<dbReference type="PROSITE" id="PS00287">
    <property type="entry name" value="CYSTATIN"/>
    <property type="match status" value="1"/>
</dbReference>
<dbReference type="Pfam" id="PF16845">
    <property type="entry name" value="SQAPI"/>
    <property type="match status" value="1"/>
</dbReference>
<dbReference type="InterPro" id="IPR000010">
    <property type="entry name" value="Cystatin_dom"/>
</dbReference>
<dbReference type="InterPro" id="IPR046350">
    <property type="entry name" value="Cystatin_sf"/>
</dbReference>
<evidence type="ECO:0000256" key="2">
    <source>
        <dbReference type="ARBA" id="ARBA00022704"/>
    </source>
</evidence>
<dbReference type="PANTHER" id="PTHR47364:SF2">
    <property type="entry name" value="CYSTEINE PROTEINASE INHIBITOR 5"/>
    <property type="match status" value="1"/>
</dbReference>
<proteinExistence type="predicted"/>
<dbReference type="Proteomes" id="UP000834106">
    <property type="component" value="Chromosome 12"/>
</dbReference>
<dbReference type="CDD" id="cd00042">
    <property type="entry name" value="CY"/>
    <property type="match status" value="1"/>
</dbReference>
<organism evidence="5 6">
    <name type="scientific">Fraxinus pennsylvanica</name>
    <dbReference type="NCBI Taxonomy" id="56036"/>
    <lineage>
        <taxon>Eukaryota</taxon>
        <taxon>Viridiplantae</taxon>
        <taxon>Streptophyta</taxon>
        <taxon>Embryophyta</taxon>
        <taxon>Tracheophyta</taxon>
        <taxon>Spermatophyta</taxon>
        <taxon>Magnoliopsida</taxon>
        <taxon>eudicotyledons</taxon>
        <taxon>Gunneridae</taxon>
        <taxon>Pentapetalae</taxon>
        <taxon>asterids</taxon>
        <taxon>lamiids</taxon>
        <taxon>Lamiales</taxon>
        <taxon>Oleaceae</taxon>
        <taxon>Oleeae</taxon>
        <taxon>Fraxinus</taxon>
    </lineage>
</organism>
<gene>
    <name evidence="5" type="ORF">FPE_LOCUS20604</name>
</gene>
<evidence type="ECO:0000313" key="6">
    <source>
        <dbReference type="Proteomes" id="UP000834106"/>
    </source>
</evidence>